<feature type="transmembrane region" description="Helical" evidence="9">
    <location>
        <begin position="141"/>
        <end position="161"/>
    </location>
</feature>
<geneLocation type="mitochondrion" evidence="10"/>
<dbReference type="InterPro" id="IPR018086">
    <property type="entry name" value="NADH_UbQ_OxRdtase_su1_CS"/>
</dbReference>
<accession>A0A344AZ04</accession>
<feature type="transmembrane region" description="Helical" evidence="9">
    <location>
        <begin position="167"/>
        <end position="189"/>
    </location>
</feature>
<dbReference type="PANTHER" id="PTHR11432">
    <property type="entry name" value="NADH DEHYDROGENASE SUBUNIT 1"/>
    <property type="match status" value="1"/>
</dbReference>
<dbReference type="AlphaFoldDB" id="A0A344AZ04"/>
<proteinExistence type="inferred from homology"/>
<dbReference type="InterPro" id="IPR001694">
    <property type="entry name" value="NADH_UbQ_OxRdtase_su1/FPO"/>
</dbReference>
<evidence type="ECO:0000256" key="3">
    <source>
        <dbReference type="ARBA" id="ARBA00021009"/>
    </source>
</evidence>
<keyword evidence="7" id="KW-0520">NAD</keyword>
<feature type="transmembrane region" description="Helical" evidence="9">
    <location>
        <begin position="6"/>
        <end position="24"/>
    </location>
</feature>
<feature type="transmembrane region" description="Helical" evidence="9">
    <location>
        <begin position="247"/>
        <end position="267"/>
    </location>
</feature>
<keyword evidence="6 9" id="KW-0472">Membrane</keyword>
<comment type="similarity">
    <text evidence="2 7">Belongs to the complex I subunit 1 family.</text>
</comment>
<feature type="transmembrane region" description="Helical" evidence="9">
    <location>
        <begin position="101"/>
        <end position="120"/>
    </location>
</feature>
<dbReference type="GO" id="GO:0008137">
    <property type="term" value="F:NADH dehydrogenase (ubiquinone) activity"/>
    <property type="evidence" value="ECO:0007669"/>
    <property type="project" value="UniProtKB-EC"/>
</dbReference>
<keyword evidence="8 10" id="KW-0496">Mitochondrion</keyword>
<evidence type="ECO:0000256" key="9">
    <source>
        <dbReference type="SAM" id="Phobius"/>
    </source>
</evidence>
<keyword evidence="5 9" id="KW-1133">Transmembrane helix</keyword>
<keyword evidence="8" id="KW-0830">Ubiquinone</keyword>
<gene>
    <name evidence="10" type="primary">ND1</name>
</gene>
<evidence type="ECO:0000256" key="1">
    <source>
        <dbReference type="ARBA" id="ARBA00004141"/>
    </source>
</evidence>
<dbReference type="EMBL" id="MG722906">
    <property type="protein sequence ID" value="AWX92086.1"/>
    <property type="molecule type" value="Genomic_DNA"/>
</dbReference>
<dbReference type="Pfam" id="PF00146">
    <property type="entry name" value="NADHdh"/>
    <property type="match status" value="1"/>
</dbReference>
<evidence type="ECO:0000256" key="7">
    <source>
        <dbReference type="RuleBase" id="RU000471"/>
    </source>
</evidence>
<feature type="transmembrane region" description="Helical" evidence="9">
    <location>
        <begin position="288"/>
        <end position="306"/>
    </location>
</feature>
<feature type="transmembrane region" description="Helical" evidence="9">
    <location>
        <begin position="218"/>
        <end position="241"/>
    </location>
</feature>
<comment type="subcellular location">
    <subcellularLocation>
        <location evidence="1">Membrane</location>
        <topology evidence="1">Multi-pass membrane protein</topology>
    </subcellularLocation>
    <subcellularLocation>
        <location evidence="7">Mitochondrion inner membrane</location>
        <topology evidence="7">Multi-pass membrane protein</topology>
    </subcellularLocation>
</comment>
<keyword evidence="4 7" id="KW-0812">Transmembrane</keyword>
<organism evidence="10">
    <name type="scientific">Meghimatium bilineatum</name>
    <dbReference type="NCBI Taxonomy" id="318265"/>
    <lineage>
        <taxon>Eukaryota</taxon>
        <taxon>Metazoa</taxon>
        <taxon>Spiralia</taxon>
        <taxon>Lophotrochozoa</taxon>
        <taxon>Mollusca</taxon>
        <taxon>Gastropoda</taxon>
        <taxon>Heterobranchia</taxon>
        <taxon>Euthyneura</taxon>
        <taxon>Panpulmonata</taxon>
        <taxon>Eupulmonata</taxon>
        <taxon>Stylommatophora</taxon>
        <taxon>Helicina</taxon>
        <taxon>Arionoidea</taxon>
        <taxon>Philomycidae</taxon>
        <taxon>Meghimatium</taxon>
    </lineage>
</organism>
<dbReference type="GO" id="GO:0009060">
    <property type="term" value="P:aerobic respiration"/>
    <property type="evidence" value="ECO:0007669"/>
    <property type="project" value="TreeGrafter"/>
</dbReference>
<reference evidence="10" key="1">
    <citation type="submission" date="2017-12" db="EMBL/GenBank/DDBJ databases">
        <title>The complete mitochondrial genome of Phiolomycus bilineatus.</title>
        <authorList>
            <person name="Yang T."/>
            <person name="Xu G."/>
            <person name="Shen H."/>
            <person name="Gu B."/>
        </authorList>
    </citation>
    <scope>NUCLEOTIDE SEQUENCE</scope>
    <source>
        <tissue evidence="10">Muscular tissue</tissue>
    </source>
</reference>
<evidence type="ECO:0000256" key="2">
    <source>
        <dbReference type="ARBA" id="ARBA00010535"/>
    </source>
</evidence>
<dbReference type="EC" id="7.1.1.2" evidence="8"/>
<sequence>MMVWMFNIFNGLCVLLSVAYLTLLERKILGYMQFRKGPNKVSITGVAQPLSDALKLFVKGPSSPSSSNMYMFLLMPMVGLVVALLFWALTPSEHSKDFVCYGFLLFFVLSSLNVYIIMLSGWSSNSVYAFLGALRASAQTISYEVAMIFVLALPAFVLTTYSWNNMYFAYPVMFLLGPSLVLWLICVMAETNRAPFDFAEGESELVSGFNVEYSGSMFAFLFLSEYAVIMFMSLATCVWFMSPHIWMALVIFTVMVVSFIVFVRGCYPRLRYDMLMLTSWKQVLPSSMCMLMLVILMWNFAVNYRFP</sequence>
<dbReference type="PROSITE" id="PS00667">
    <property type="entry name" value="COMPLEX1_ND1_1"/>
    <property type="match status" value="1"/>
</dbReference>
<name>A0A344AZ04_9EUPU</name>
<dbReference type="PANTHER" id="PTHR11432:SF3">
    <property type="entry name" value="NADH-UBIQUINONE OXIDOREDUCTASE CHAIN 1"/>
    <property type="match status" value="1"/>
</dbReference>
<evidence type="ECO:0000256" key="5">
    <source>
        <dbReference type="ARBA" id="ARBA00022989"/>
    </source>
</evidence>
<evidence type="ECO:0000256" key="6">
    <source>
        <dbReference type="ARBA" id="ARBA00023136"/>
    </source>
</evidence>
<dbReference type="GO" id="GO:0005743">
    <property type="term" value="C:mitochondrial inner membrane"/>
    <property type="evidence" value="ECO:0007669"/>
    <property type="project" value="UniProtKB-SubCell"/>
</dbReference>
<evidence type="ECO:0000256" key="4">
    <source>
        <dbReference type="ARBA" id="ARBA00022692"/>
    </source>
</evidence>
<feature type="transmembrane region" description="Helical" evidence="9">
    <location>
        <begin position="69"/>
        <end position="89"/>
    </location>
</feature>
<protein>
    <recommendedName>
        <fullName evidence="3 8">NADH-ubiquinone oxidoreductase chain 1</fullName>
        <ecNumber evidence="8">7.1.1.2</ecNumber>
    </recommendedName>
</protein>
<evidence type="ECO:0000313" key="10">
    <source>
        <dbReference type="EMBL" id="AWX92086.1"/>
    </source>
</evidence>
<dbReference type="GO" id="GO:0003954">
    <property type="term" value="F:NADH dehydrogenase activity"/>
    <property type="evidence" value="ECO:0007669"/>
    <property type="project" value="TreeGrafter"/>
</dbReference>
<dbReference type="PROSITE" id="PS00668">
    <property type="entry name" value="COMPLEX1_ND1_2"/>
    <property type="match status" value="1"/>
</dbReference>
<evidence type="ECO:0000256" key="8">
    <source>
        <dbReference type="RuleBase" id="RU000473"/>
    </source>
</evidence>
<comment type="catalytic activity">
    <reaction evidence="8">
        <text>a ubiquinone + NADH + 5 H(+)(in) = a ubiquinol + NAD(+) + 4 H(+)(out)</text>
        <dbReference type="Rhea" id="RHEA:29091"/>
        <dbReference type="Rhea" id="RHEA-COMP:9565"/>
        <dbReference type="Rhea" id="RHEA-COMP:9566"/>
        <dbReference type="ChEBI" id="CHEBI:15378"/>
        <dbReference type="ChEBI" id="CHEBI:16389"/>
        <dbReference type="ChEBI" id="CHEBI:17976"/>
        <dbReference type="ChEBI" id="CHEBI:57540"/>
        <dbReference type="ChEBI" id="CHEBI:57945"/>
        <dbReference type="EC" id="7.1.1.2"/>
    </reaction>
</comment>